<dbReference type="GO" id="GO:0005886">
    <property type="term" value="C:plasma membrane"/>
    <property type="evidence" value="ECO:0007669"/>
    <property type="project" value="UniProtKB-SubCell"/>
</dbReference>
<evidence type="ECO:0000256" key="1">
    <source>
        <dbReference type="ARBA" id="ARBA00004141"/>
    </source>
</evidence>
<accession>A0A919R5T9</accession>
<dbReference type="Pfam" id="PF01925">
    <property type="entry name" value="TauE"/>
    <property type="match status" value="1"/>
</dbReference>
<keyword evidence="4 6" id="KW-1133">Transmembrane helix</keyword>
<dbReference type="InterPro" id="IPR051598">
    <property type="entry name" value="TSUP/Inactive_protease-like"/>
</dbReference>
<dbReference type="InterPro" id="IPR002781">
    <property type="entry name" value="TM_pro_TauE-like"/>
</dbReference>
<feature type="transmembrane region" description="Helical" evidence="6">
    <location>
        <begin position="206"/>
        <end position="223"/>
    </location>
</feature>
<keyword evidence="3 6" id="KW-0812">Transmembrane</keyword>
<sequence>MDFDYTMALGSFLVAVVVGLTGMGGGALMTPMLVAFFGVPPLTAVSSDLVAAAVMKPVGGAVHLRRGTVDLRLVAWLCAGSIPAAFCGVLAARALGDGAEVQAVIQKALGVALLIAAGGLAVRGYLAMRDRAEGRTAETGRRTAEPGEPAATHLPGISVRPIPTILIGIVGGLVVGMTSVGSGSLIIVALLAVYPALKANQLVGTDLVQAVPLVAAAALGHILFGDFQLSVTAALLAGSIPGVYLGSRISSRAPGGLIRRVLAFVLLASALKMFGLGNVATAWILVVVLAAAPVVWMFLRARNGLPASPWSRPGAVPAPHGPARER</sequence>
<evidence type="ECO:0000313" key="8">
    <source>
        <dbReference type="Proteomes" id="UP000655287"/>
    </source>
</evidence>
<evidence type="ECO:0000256" key="3">
    <source>
        <dbReference type="ARBA" id="ARBA00022692"/>
    </source>
</evidence>
<dbReference type="PANTHER" id="PTHR43701">
    <property type="entry name" value="MEMBRANE TRANSPORTER PROTEIN MJ0441-RELATED"/>
    <property type="match status" value="1"/>
</dbReference>
<dbReference type="AlphaFoldDB" id="A0A919R5T9"/>
<organism evidence="7 8">
    <name type="scientific">Sphaerisporangium rufum</name>
    <dbReference type="NCBI Taxonomy" id="1381558"/>
    <lineage>
        <taxon>Bacteria</taxon>
        <taxon>Bacillati</taxon>
        <taxon>Actinomycetota</taxon>
        <taxon>Actinomycetes</taxon>
        <taxon>Streptosporangiales</taxon>
        <taxon>Streptosporangiaceae</taxon>
        <taxon>Sphaerisporangium</taxon>
    </lineage>
</organism>
<comment type="subcellular location">
    <subcellularLocation>
        <location evidence="6">Cell membrane</location>
        <topology evidence="6">Multi-pass membrane protein</topology>
    </subcellularLocation>
    <subcellularLocation>
        <location evidence="1">Membrane</location>
        <topology evidence="1">Multi-pass membrane protein</topology>
    </subcellularLocation>
</comment>
<feature type="transmembrane region" description="Helical" evidence="6">
    <location>
        <begin position="280"/>
        <end position="299"/>
    </location>
</feature>
<feature type="transmembrane region" description="Helical" evidence="6">
    <location>
        <begin position="108"/>
        <end position="126"/>
    </location>
</feature>
<name>A0A919R5T9_9ACTN</name>
<feature type="transmembrane region" description="Helical" evidence="6">
    <location>
        <begin position="73"/>
        <end position="96"/>
    </location>
</feature>
<evidence type="ECO:0000313" key="7">
    <source>
        <dbReference type="EMBL" id="GII80044.1"/>
    </source>
</evidence>
<comment type="similarity">
    <text evidence="2 6">Belongs to the 4-toluene sulfonate uptake permease (TSUP) (TC 2.A.102) family.</text>
</comment>
<dbReference type="Proteomes" id="UP000655287">
    <property type="component" value="Unassembled WGS sequence"/>
</dbReference>
<dbReference type="EMBL" id="BOOU01000068">
    <property type="protein sequence ID" value="GII80044.1"/>
    <property type="molecule type" value="Genomic_DNA"/>
</dbReference>
<evidence type="ECO:0000256" key="6">
    <source>
        <dbReference type="RuleBase" id="RU363041"/>
    </source>
</evidence>
<evidence type="ECO:0000256" key="2">
    <source>
        <dbReference type="ARBA" id="ARBA00009142"/>
    </source>
</evidence>
<comment type="caution">
    <text evidence="7">The sequence shown here is derived from an EMBL/GenBank/DDBJ whole genome shotgun (WGS) entry which is preliminary data.</text>
</comment>
<dbReference type="PANTHER" id="PTHR43701:SF2">
    <property type="entry name" value="MEMBRANE TRANSPORTER PROTEIN YJNA-RELATED"/>
    <property type="match status" value="1"/>
</dbReference>
<evidence type="ECO:0000256" key="4">
    <source>
        <dbReference type="ARBA" id="ARBA00022989"/>
    </source>
</evidence>
<dbReference type="RefSeq" id="WP_239137718.1">
    <property type="nucleotide sequence ID" value="NZ_BOOU01000068.1"/>
</dbReference>
<proteinExistence type="inferred from homology"/>
<keyword evidence="8" id="KW-1185">Reference proteome</keyword>
<feature type="transmembrane region" description="Helical" evidence="6">
    <location>
        <begin position="165"/>
        <end position="194"/>
    </location>
</feature>
<gene>
    <name evidence="7" type="ORF">Sru01_50260</name>
</gene>
<protein>
    <recommendedName>
        <fullName evidence="6">Probable membrane transporter protein</fullName>
    </recommendedName>
</protein>
<evidence type="ECO:0000256" key="5">
    <source>
        <dbReference type="ARBA" id="ARBA00023136"/>
    </source>
</evidence>
<keyword evidence="6" id="KW-1003">Cell membrane</keyword>
<keyword evidence="5 6" id="KW-0472">Membrane</keyword>
<feature type="transmembrane region" description="Helical" evidence="6">
    <location>
        <begin position="12"/>
        <end position="39"/>
    </location>
</feature>
<reference evidence="7" key="1">
    <citation type="submission" date="2021-01" db="EMBL/GenBank/DDBJ databases">
        <title>Whole genome shotgun sequence of Sphaerisporangium rufum NBRC 109079.</title>
        <authorList>
            <person name="Komaki H."/>
            <person name="Tamura T."/>
        </authorList>
    </citation>
    <scope>NUCLEOTIDE SEQUENCE</scope>
    <source>
        <strain evidence="7">NBRC 109079</strain>
    </source>
</reference>